<dbReference type="Pfam" id="PF02321">
    <property type="entry name" value="OEP"/>
    <property type="match status" value="1"/>
</dbReference>
<dbReference type="GO" id="GO:1990281">
    <property type="term" value="C:efflux pump complex"/>
    <property type="evidence" value="ECO:0007669"/>
    <property type="project" value="TreeGrafter"/>
</dbReference>
<dbReference type="Proteomes" id="UP000004524">
    <property type="component" value="Unassembled WGS sequence"/>
</dbReference>
<accession>D8DX66</accession>
<dbReference type="SUPFAM" id="SSF56954">
    <property type="entry name" value="Outer membrane efflux proteins (OEP)"/>
    <property type="match status" value="1"/>
</dbReference>
<protein>
    <submittedName>
        <fullName evidence="8">Outer membrane efflux protein</fullName>
    </submittedName>
</protein>
<evidence type="ECO:0000256" key="2">
    <source>
        <dbReference type="ARBA" id="ARBA00007613"/>
    </source>
</evidence>
<evidence type="ECO:0000256" key="5">
    <source>
        <dbReference type="ARBA" id="ARBA00022692"/>
    </source>
</evidence>
<evidence type="ECO:0000313" key="8">
    <source>
        <dbReference type="EMBL" id="EFI71986.1"/>
    </source>
</evidence>
<comment type="caution">
    <text evidence="8">The sequence shown here is derived from an EMBL/GenBank/DDBJ whole genome shotgun (WGS) entry which is preliminary data.</text>
</comment>
<comment type="subcellular location">
    <subcellularLocation>
        <location evidence="1">Cell outer membrane</location>
    </subcellularLocation>
</comment>
<keyword evidence="7" id="KW-0998">Cell outer membrane</keyword>
<dbReference type="InterPro" id="IPR003423">
    <property type="entry name" value="OMP_efflux"/>
</dbReference>
<name>D8DX66_9BACT</name>
<dbReference type="PANTHER" id="PTHR30026:SF20">
    <property type="entry name" value="OUTER MEMBRANE PROTEIN TOLC"/>
    <property type="match status" value="1"/>
</dbReference>
<evidence type="ECO:0000256" key="4">
    <source>
        <dbReference type="ARBA" id="ARBA00022452"/>
    </source>
</evidence>
<keyword evidence="3" id="KW-0813">Transport</keyword>
<organism evidence="8 9">
    <name type="scientific">Segatella baroniae B14</name>
    <dbReference type="NCBI Taxonomy" id="752555"/>
    <lineage>
        <taxon>Bacteria</taxon>
        <taxon>Pseudomonadati</taxon>
        <taxon>Bacteroidota</taxon>
        <taxon>Bacteroidia</taxon>
        <taxon>Bacteroidales</taxon>
        <taxon>Prevotellaceae</taxon>
        <taxon>Segatella</taxon>
    </lineage>
</organism>
<dbReference type="GO" id="GO:0009279">
    <property type="term" value="C:cell outer membrane"/>
    <property type="evidence" value="ECO:0007669"/>
    <property type="project" value="UniProtKB-SubCell"/>
</dbReference>
<keyword evidence="9" id="KW-1185">Reference proteome</keyword>
<keyword evidence="4" id="KW-1134">Transmembrane beta strand</keyword>
<evidence type="ECO:0000256" key="1">
    <source>
        <dbReference type="ARBA" id="ARBA00004442"/>
    </source>
</evidence>
<proteinExistence type="inferred from homology"/>
<keyword evidence="5" id="KW-0812">Transmembrane</keyword>
<dbReference type="GO" id="GO:0015288">
    <property type="term" value="F:porin activity"/>
    <property type="evidence" value="ECO:0007669"/>
    <property type="project" value="TreeGrafter"/>
</dbReference>
<comment type="similarity">
    <text evidence="2">Belongs to the outer membrane factor (OMF) (TC 1.B.17) family.</text>
</comment>
<dbReference type="InterPro" id="IPR051906">
    <property type="entry name" value="TolC-like"/>
</dbReference>
<sequence length="429" mass="48479">MTKDDMKKLFLALTMLPMLALGQTLEECQQAAEKNYPLIQQYGLIEKTTQLTVANIQKGWLPQVSASAQTTYQSDVTAWPNEMKTMMSGMGIDMKGLTKDQYRVGIDVQQTIYDGGVISSQKRIAREQGKVQAAQNEVNIYNVRRRVNEMFFGLLLIDEQIKLNTDLQTLLAGNERKLESMTKRGTAAESDLQNVKAERLNAIQKATELASQKQMLQRMLSTFCGIEINNIQKPQVKAEGGGLTAENRRPELKALDAQIGVLNAQEKALNAALMPKVGVFAQGFYGYPGLNMFEDMMRHKWSLNGIIGARVTWNIGALYTRKNDKAKLQLQRDMTENSREVFLFNNNLEQIQQHENIARYQKLMAQDGEIISLRQAVRKAAESKLAHGIIDANDLVREINQEHAACVQQSVHEIEMLKEIYDNKYTTNN</sequence>
<evidence type="ECO:0000256" key="3">
    <source>
        <dbReference type="ARBA" id="ARBA00022448"/>
    </source>
</evidence>
<keyword evidence="6" id="KW-0472">Membrane</keyword>
<dbReference type="GO" id="GO:0015562">
    <property type="term" value="F:efflux transmembrane transporter activity"/>
    <property type="evidence" value="ECO:0007669"/>
    <property type="project" value="InterPro"/>
</dbReference>
<dbReference type="EMBL" id="ADWO01000058">
    <property type="protein sequence ID" value="EFI71986.1"/>
    <property type="molecule type" value="Genomic_DNA"/>
</dbReference>
<dbReference type="AlphaFoldDB" id="D8DX66"/>
<reference evidence="8 9" key="1">
    <citation type="journal article" date="2010" name="Microb. Ecol.">
        <title>Comparative genome analysis of Prevotella ruminicola and Prevotella bryantii: insights into their environmental niche.</title>
        <authorList>
            <consortium name="North American Consortium for Rumen Bacteria"/>
            <person name="Purushe J."/>
            <person name="Fouts D.E."/>
            <person name="Morrison M."/>
            <person name="White B.A."/>
            <person name="Mackie R.I."/>
            <person name="Coutinho P.M."/>
            <person name="Henrissat B."/>
            <person name="Nelson K.E."/>
        </authorList>
    </citation>
    <scope>NUCLEOTIDE SEQUENCE [LARGE SCALE GENOMIC DNA]</scope>
    <source>
        <strain evidence="8 9">B14</strain>
    </source>
</reference>
<evidence type="ECO:0000313" key="9">
    <source>
        <dbReference type="Proteomes" id="UP000004524"/>
    </source>
</evidence>
<gene>
    <name evidence="8" type="ORF">PBR_2689</name>
</gene>
<dbReference type="PANTHER" id="PTHR30026">
    <property type="entry name" value="OUTER MEMBRANE PROTEIN TOLC"/>
    <property type="match status" value="1"/>
</dbReference>
<dbReference type="Gene3D" id="1.20.1600.10">
    <property type="entry name" value="Outer membrane efflux proteins (OEP)"/>
    <property type="match status" value="1"/>
</dbReference>
<evidence type="ECO:0000256" key="7">
    <source>
        <dbReference type="ARBA" id="ARBA00023237"/>
    </source>
</evidence>
<evidence type="ECO:0000256" key="6">
    <source>
        <dbReference type="ARBA" id="ARBA00023136"/>
    </source>
</evidence>